<evidence type="ECO:0008006" key="11">
    <source>
        <dbReference type="Google" id="ProtNLM"/>
    </source>
</evidence>
<evidence type="ECO:0000256" key="4">
    <source>
        <dbReference type="ARBA" id="ARBA00022692"/>
    </source>
</evidence>
<dbReference type="PRINTS" id="PR01609">
    <property type="entry name" value="CD36FAMILY"/>
</dbReference>
<evidence type="ECO:0000256" key="5">
    <source>
        <dbReference type="ARBA" id="ARBA00022989"/>
    </source>
</evidence>
<evidence type="ECO:0000256" key="7">
    <source>
        <dbReference type="ARBA" id="ARBA00023180"/>
    </source>
</evidence>
<gene>
    <name evidence="9" type="ORF">DIABBA_LOCUS2886</name>
</gene>
<dbReference type="GO" id="GO:0005044">
    <property type="term" value="F:scavenger receptor activity"/>
    <property type="evidence" value="ECO:0007669"/>
    <property type="project" value="TreeGrafter"/>
</dbReference>
<protein>
    <recommendedName>
        <fullName evidence="11">Protein peste-like</fullName>
    </recommendedName>
</protein>
<dbReference type="GO" id="GO:0005886">
    <property type="term" value="C:plasma membrane"/>
    <property type="evidence" value="ECO:0007669"/>
    <property type="project" value="UniProtKB-SubCell"/>
</dbReference>
<dbReference type="PANTHER" id="PTHR11923:SF93">
    <property type="entry name" value="GH07959P-RELATED"/>
    <property type="match status" value="1"/>
</dbReference>
<evidence type="ECO:0000256" key="1">
    <source>
        <dbReference type="ARBA" id="ARBA00004236"/>
    </source>
</evidence>
<dbReference type="OrthoDB" id="514335at2759"/>
<dbReference type="EMBL" id="OU898277">
    <property type="protein sequence ID" value="CAG9829019.1"/>
    <property type="molecule type" value="Genomic_DNA"/>
</dbReference>
<dbReference type="Proteomes" id="UP001153709">
    <property type="component" value="Chromosome 2"/>
</dbReference>
<keyword evidence="4 8" id="KW-0812">Transmembrane</keyword>
<evidence type="ECO:0000256" key="6">
    <source>
        <dbReference type="ARBA" id="ARBA00023136"/>
    </source>
</evidence>
<keyword evidence="5 8" id="KW-1133">Transmembrane helix</keyword>
<evidence type="ECO:0000313" key="10">
    <source>
        <dbReference type="Proteomes" id="UP001153709"/>
    </source>
</evidence>
<keyword evidence="10" id="KW-1185">Reference proteome</keyword>
<accession>A0A9N9STC9</accession>
<name>A0A9N9STC9_DIABA</name>
<keyword evidence="3" id="KW-1003">Cell membrane</keyword>
<evidence type="ECO:0000256" key="8">
    <source>
        <dbReference type="SAM" id="Phobius"/>
    </source>
</evidence>
<comment type="similarity">
    <text evidence="2">Belongs to the CD36 family.</text>
</comment>
<dbReference type="GO" id="GO:0005737">
    <property type="term" value="C:cytoplasm"/>
    <property type="evidence" value="ECO:0007669"/>
    <property type="project" value="TreeGrafter"/>
</dbReference>
<dbReference type="PANTHER" id="PTHR11923">
    <property type="entry name" value="SCAVENGER RECEPTOR CLASS B TYPE-1 SR-B1"/>
    <property type="match status" value="1"/>
</dbReference>
<evidence type="ECO:0000313" key="9">
    <source>
        <dbReference type="EMBL" id="CAG9829019.1"/>
    </source>
</evidence>
<evidence type="ECO:0000256" key="3">
    <source>
        <dbReference type="ARBA" id="ARBA00022475"/>
    </source>
</evidence>
<proteinExistence type="inferred from homology"/>
<feature type="transmembrane region" description="Helical" evidence="8">
    <location>
        <begin position="461"/>
        <end position="485"/>
    </location>
</feature>
<sequence>MKTLVIILLKCAHKARSTYTMQPKKPLAIFLCVSGACLIFTVIGILLMTLWATLYEAILTSQLTLTPHSNAFSLWVKNPVPLTLTLYMFNWTNPHDIYNKSIKPRFEQIGPYVYQEEKKKTDIIWNENDTVTYKNLKHWWYVPELSKGSPYDPFTTINPIALSAAHSVRHWHMLIKKGFAFSLRALVSEISTTHSVTEVLFDGYEDPLLAMASKMSFLPKSAVMDKFGWFYGRNGSSDFEGVFNMDTGTAGGQLGELQSWKYAEHTGYYPDHCGEFKQASAGDFFPRSLTKESVVKMFSPDLCRYMDLEYEKEVVIHGIVGYKYAAGQKFLDNGTNIPENKCFCDGDCMPSGALNVSNCRHGSPAFVSLPHFYKADPYYTSVIDGVVPNETTDDFFMIFEPNTGIPLQVSARLQLNLRMEAVEGVGLFENVPTVFFPVLYFEQSVLLPENMVFMIKILINFKVICTSIGIFFICLPVLIFLCVFYQMWSKKVFSRSRTTIKPKEEVPLNQS</sequence>
<feature type="transmembrane region" description="Helical" evidence="8">
    <location>
        <begin position="27"/>
        <end position="52"/>
    </location>
</feature>
<keyword evidence="6 8" id="KW-0472">Membrane</keyword>
<dbReference type="InterPro" id="IPR002159">
    <property type="entry name" value="CD36_fam"/>
</dbReference>
<evidence type="ECO:0000256" key="2">
    <source>
        <dbReference type="ARBA" id="ARBA00010532"/>
    </source>
</evidence>
<keyword evidence="7" id="KW-0325">Glycoprotein</keyword>
<comment type="subcellular location">
    <subcellularLocation>
        <location evidence="1">Cell membrane</location>
    </subcellularLocation>
</comment>
<dbReference type="Pfam" id="PF01130">
    <property type="entry name" value="CD36"/>
    <property type="match status" value="1"/>
</dbReference>
<dbReference type="AlphaFoldDB" id="A0A9N9STC9"/>
<organism evidence="9 10">
    <name type="scientific">Diabrotica balteata</name>
    <name type="common">Banded cucumber beetle</name>
    <dbReference type="NCBI Taxonomy" id="107213"/>
    <lineage>
        <taxon>Eukaryota</taxon>
        <taxon>Metazoa</taxon>
        <taxon>Ecdysozoa</taxon>
        <taxon>Arthropoda</taxon>
        <taxon>Hexapoda</taxon>
        <taxon>Insecta</taxon>
        <taxon>Pterygota</taxon>
        <taxon>Neoptera</taxon>
        <taxon>Endopterygota</taxon>
        <taxon>Coleoptera</taxon>
        <taxon>Polyphaga</taxon>
        <taxon>Cucujiformia</taxon>
        <taxon>Chrysomeloidea</taxon>
        <taxon>Chrysomelidae</taxon>
        <taxon>Galerucinae</taxon>
        <taxon>Diabroticina</taxon>
        <taxon>Diabroticites</taxon>
        <taxon>Diabrotica</taxon>
    </lineage>
</organism>
<reference evidence="9" key="1">
    <citation type="submission" date="2022-01" db="EMBL/GenBank/DDBJ databases">
        <authorList>
            <person name="King R."/>
        </authorList>
    </citation>
    <scope>NUCLEOTIDE SEQUENCE</scope>
</reference>